<feature type="region of interest" description="Disordered" evidence="1">
    <location>
        <begin position="408"/>
        <end position="427"/>
    </location>
</feature>
<dbReference type="PANTHER" id="PTHR28159:SF1">
    <property type="entry name" value="TRAFFICKING PROTEIN PARTICLE COMPLEX II-SPECIFIC SUBUNIT 65"/>
    <property type="match status" value="1"/>
</dbReference>
<sequence>MSRENLSNALNTAAATVHVPAHDIDGDDILENLKGCEKRTITFYDENLPIYVMVRSPRATEAPKQTHLDIPTGSPPLLEHSGPQSLEAFKEAVEHLSLEVETHVTGNETKPEPRARSFLLYSGIVKAEDIVFLGEDKEEHFCCVWKSHALLEHPRSRLQQAKIKLTINSTLVPEAEAPKDTSASTSTAKDASQEILKPFGYAVEQNIFETLQDGISIPHSRMVGDDEATKSAKSPPMKNSNPSLPRSGHARGLSIEALQSHDLLNLYAMVEISIIPCINLRLRTTKSAGVDNALIVSLELECNGELETWIHKISVSLPSCDCASFGQVNLPLKFSPGDSFVMAYKLTDSENMTKSGMQHSGKRPISICLDSEAVIEKDAKANPRVTTSWNTQVDFSIASPPGASLLRSNSASISNGSKNMPPSLVSQPYLKGNTSSITVNVPRTNRSLAGMVISFSGTSSVKVGESFKWRVFVVNKSGSVRRMAMYVQPKERYIDTHVLAGDIIPVVNRQALKAAHNAGSLEPTGILALANDIKLGPLSPHECYETDITMVALSVGIFSLEGVKIVDTVTGDSYDCGKLMEVVVSE</sequence>
<name>A0A371C850_YARLL</name>
<organism evidence="3 4">
    <name type="scientific">Yarrowia lipolytica</name>
    <name type="common">Candida lipolytica</name>
    <dbReference type="NCBI Taxonomy" id="4952"/>
    <lineage>
        <taxon>Eukaryota</taxon>
        <taxon>Fungi</taxon>
        <taxon>Dikarya</taxon>
        <taxon>Ascomycota</taxon>
        <taxon>Saccharomycotina</taxon>
        <taxon>Dipodascomycetes</taxon>
        <taxon>Dipodascales</taxon>
        <taxon>Dipodascales incertae sedis</taxon>
        <taxon>Yarrowia</taxon>
    </lineage>
</organism>
<dbReference type="VEuPathDB" id="FungiDB:YALI1_B15988g"/>
<dbReference type="VEuPathDB" id="FungiDB:YALI0_B12144g"/>
<feature type="region of interest" description="Disordered" evidence="1">
    <location>
        <begin position="218"/>
        <end position="248"/>
    </location>
</feature>
<dbReference type="GO" id="GO:1990071">
    <property type="term" value="C:TRAPPII protein complex"/>
    <property type="evidence" value="ECO:0007669"/>
    <property type="project" value="InterPro"/>
</dbReference>
<dbReference type="InterPro" id="IPR055420">
    <property type="entry name" value="IgD3_Trs65"/>
</dbReference>
<accession>A0A371C850</accession>
<feature type="domain" description="Trafficking protein particle complex II-specific subunit 65 IgD3" evidence="2">
    <location>
        <begin position="445"/>
        <end position="584"/>
    </location>
</feature>
<dbReference type="GO" id="GO:0006891">
    <property type="term" value="P:intra-Golgi vesicle-mediated transport"/>
    <property type="evidence" value="ECO:0007669"/>
    <property type="project" value="InterPro"/>
</dbReference>
<dbReference type="PANTHER" id="PTHR28159">
    <property type="entry name" value="TRAFFICKING PROTEIN PARTICLE COMPLEX II-SPECIFIC SUBUNIT 65"/>
    <property type="match status" value="1"/>
</dbReference>
<evidence type="ECO:0000313" key="4">
    <source>
        <dbReference type="Proteomes" id="UP000256601"/>
    </source>
</evidence>
<evidence type="ECO:0000313" key="3">
    <source>
        <dbReference type="EMBL" id="RDW26485.1"/>
    </source>
</evidence>
<gene>
    <name evidence="3" type="ORF">B0I71DRAFT_130747</name>
</gene>
<evidence type="ECO:0000259" key="2">
    <source>
        <dbReference type="Pfam" id="PF12735"/>
    </source>
</evidence>
<evidence type="ECO:0000256" key="1">
    <source>
        <dbReference type="SAM" id="MobiDB-lite"/>
    </source>
</evidence>
<protein>
    <submittedName>
        <fullName evidence="3">TRAPP trafficking subunit Trs65-domain-containing protein</fullName>
    </submittedName>
</protein>
<dbReference type="InterPro" id="IPR024662">
    <property type="entry name" value="Trs65"/>
</dbReference>
<dbReference type="OrthoDB" id="5345392at2759"/>
<dbReference type="AlphaFoldDB" id="A0A371C850"/>
<dbReference type="Proteomes" id="UP000256601">
    <property type="component" value="Unassembled WGS sequence"/>
</dbReference>
<proteinExistence type="predicted"/>
<dbReference type="Pfam" id="PF12735">
    <property type="entry name" value="IgD3_Trs65"/>
    <property type="match status" value="1"/>
</dbReference>
<reference evidence="3 4" key="1">
    <citation type="submission" date="2018-07" db="EMBL/GenBank/DDBJ databases">
        <title>Draft Genome Assemblies for Five Robust Yarrowia lipolytica Strains Exhibiting High Lipid Production and Pentose Sugar Utilization and Sugar Alcohol Secretion from Undetoxified Lignocellulosic Biomass Hydrolysates.</title>
        <authorList>
            <consortium name="DOE Joint Genome Institute"/>
            <person name="Walker C."/>
            <person name="Ryu S."/>
            <person name="Na H."/>
            <person name="Zane M."/>
            <person name="LaButti K."/>
            <person name="Lipzen A."/>
            <person name="Haridas S."/>
            <person name="Barry K."/>
            <person name="Grigoriev I.V."/>
            <person name="Quarterman J."/>
            <person name="Slininger P."/>
            <person name="Dien B."/>
            <person name="Trinh C.T."/>
        </authorList>
    </citation>
    <scope>NUCLEOTIDE SEQUENCE [LARGE SCALE GENOMIC DNA]</scope>
    <source>
        <strain evidence="3 4">YB392</strain>
    </source>
</reference>
<dbReference type="GO" id="GO:0005802">
    <property type="term" value="C:trans-Golgi network"/>
    <property type="evidence" value="ECO:0007669"/>
    <property type="project" value="TreeGrafter"/>
</dbReference>
<dbReference type="EMBL" id="KZ858979">
    <property type="protein sequence ID" value="RDW26485.1"/>
    <property type="molecule type" value="Genomic_DNA"/>
</dbReference>